<organism evidence="5 6">
    <name type="scientific">Desmophyllum pertusum</name>
    <dbReference type="NCBI Taxonomy" id="174260"/>
    <lineage>
        <taxon>Eukaryota</taxon>
        <taxon>Metazoa</taxon>
        <taxon>Cnidaria</taxon>
        <taxon>Anthozoa</taxon>
        <taxon>Hexacorallia</taxon>
        <taxon>Scleractinia</taxon>
        <taxon>Caryophylliina</taxon>
        <taxon>Caryophylliidae</taxon>
        <taxon>Desmophyllum</taxon>
    </lineage>
</organism>
<dbReference type="InterPro" id="IPR027278">
    <property type="entry name" value="ACCD_DCysDesulf"/>
</dbReference>
<gene>
    <name evidence="5" type="ORF">OS493_022446</name>
</gene>
<dbReference type="Pfam" id="PF00291">
    <property type="entry name" value="PALP"/>
    <property type="match status" value="1"/>
</dbReference>
<evidence type="ECO:0000256" key="3">
    <source>
        <dbReference type="ARBA" id="ARBA00022898"/>
    </source>
</evidence>
<dbReference type="EMBL" id="MU825888">
    <property type="protein sequence ID" value="KAJ7384335.1"/>
    <property type="molecule type" value="Genomic_DNA"/>
</dbReference>
<keyword evidence="6" id="KW-1185">Reference proteome</keyword>
<keyword evidence="3" id="KW-0663">Pyridoxal phosphate</keyword>
<name>A0A9W9ZMY2_9CNID</name>
<dbReference type="InterPro" id="IPR001926">
    <property type="entry name" value="TrpB-like_PALP"/>
</dbReference>
<sequence>MYEDDTQLYPVLNHPKHDAIWKIDGWLAQRNTPIHPWNIPNLPKEFSLFIKRDDLTGSTLSGNKIRKLEFLLADALDKKCDTIFTCGGIQSNHCRSTAVAARQLGLNCYLFLRNLNRQTTDIGCKGNLLLNRMVGSHVIVVPQLQYKSGLKQMMEKMSEKL</sequence>
<accession>A0A9W9ZMY2</accession>
<evidence type="ECO:0000313" key="5">
    <source>
        <dbReference type="EMBL" id="KAJ7384335.1"/>
    </source>
</evidence>
<comment type="cofactor">
    <cofactor evidence="1">
        <name>pyridoxal 5'-phosphate</name>
        <dbReference type="ChEBI" id="CHEBI:597326"/>
    </cofactor>
</comment>
<comment type="similarity">
    <text evidence="2">Belongs to the ACC deaminase/D-cysteine desulfhydrase family.</text>
</comment>
<dbReference type="AlphaFoldDB" id="A0A9W9ZMY2"/>
<evidence type="ECO:0000313" key="6">
    <source>
        <dbReference type="Proteomes" id="UP001163046"/>
    </source>
</evidence>
<evidence type="ECO:0000256" key="1">
    <source>
        <dbReference type="ARBA" id="ARBA00001933"/>
    </source>
</evidence>
<comment type="caution">
    <text evidence="5">The sequence shown here is derived from an EMBL/GenBank/DDBJ whole genome shotgun (WGS) entry which is preliminary data.</text>
</comment>
<evidence type="ECO:0000256" key="2">
    <source>
        <dbReference type="ARBA" id="ARBA00008639"/>
    </source>
</evidence>
<feature type="domain" description="Tryptophan synthase beta chain-like PALP" evidence="4">
    <location>
        <begin position="27"/>
        <end position="143"/>
    </location>
</feature>
<dbReference type="Proteomes" id="UP001163046">
    <property type="component" value="Unassembled WGS sequence"/>
</dbReference>
<dbReference type="InterPro" id="IPR036052">
    <property type="entry name" value="TrpB-like_PALP_sf"/>
</dbReference>
<evidence type="ECO:0000259" key="4">
    <source>
        <dbReference type="Pfam" id="PF00291"/>
    </source>
</evidence>
<protein>
    <recommendedName>
        <fullName evidence="4">Tryptophan synthase beta chain-like PALP domain-containing protein</fullName>
    </recommendedName>
</protein>
<dbReference type="Gene3D" id="3.40.50.1100">
    <property type="match status" value="1"/>
</dbReference>
<dbReference type="PANTHER" id="PTHR43780">
    <property type="entry name" value="1-AMINOCYCLOPROPANE-1-CARBOXYLATE DEAMINASE-RELATED"/>
    <property type="match status" value="1"/>
</dbReference>
<dbReference type="OrthoDB" id="10266364at2759"/>
<reference evidence="5" key="1">
    <citation type="submission" date="2023-01" db="EMBL/GenBank/DDBJ databases">
        <title>Genome assembly of the deep-sea coral Lophelia pertusa.</title>
        <authorList>
            <person name="Herrera S."/>
            <person name="Cordes E."/>
        </authorList>
    </citation>
    <scope>NUCLEOTIDE SEQUENCE</scope>
    <source>
        <strain evidence="5">USNM1676648</strain>
        <tissue evidence="5">Polyp</tissue>
    </source>
</reference>
<dbReference type="GO" id="GO:0019148">
    <property type="term" value="F:D-cysteine desulfhydrase activity"/>
    <property type="evidence" value="ECO:0007669"/>
    <property type="project" value="TreeGrafter"/>
</dbReference>
<dbReference type="SUPFAM" id="SSF53686">
    <property type="entry name" value="Tryptophan synthase beta subunit-like PLP-dependent enzymes"/>
    <property type="match status" value="1"/>
</dbReference>
<proteinExistence type="inferred from homology"/>
<dbReference type="PANTHER" id="PTHR43780:SF2">
    <property type="entry name" value="1-AMINOCYCLOPROPANE-1-CARBOXYLATE DEAMINASE-RELATED"/>
    <property type="match status" value="1"/>
</dbReference>